<dbReference type="EMBL" id="DTAD01000073">
    <property type="protein sequence ID" value="HGN90754.1"/>
    <property type="molecule type" value="Genomic_DNA"/>
</dbReference>
<evidence type="ECO:0000313" key="3">
    <source>
        <dbReference type="EMBL" id="HGN90754.1"/>
    </source>
</evidence>
<dbReference type="PIRSF" id="PIRSF010256">
    <property type="entry name" value="CoxE_vWa"/>
    <property type="match status" value="1"/>
</dbReference>
<feature type="compositionally biased region" description="Basic and acidic residues" evidence="1">
    <location>
        <begin position="75"/>
        <end position="88"/>
    </location>
</feature>
<dbReference type="PANTHER" id="PTHR39338">
    <property type="entry name" value="BLL5662 PROTEIN-RELATED"/>
    <property type="match status" value="1"/>
</dbReference>
<protein>
    <submittedName>
        <fullName evidence="3">VWA domain-containing protein</fullName>
    </submittedName>
</protein>
<comment type="caution">
    <text evidence="3">The sequence shown here is derived from an EMBL/GenBank/DDBJ whole genome shotgun (WGS) entry which is preliminary data.</text>
</comment>
<evidence type="ECO:0000313" key="2">
    <source>
        <dbReference type="EMBL" id="HGL40807.1"/>
    </source>
</evidence>
<dbReference type="AlphaFoldDB" id="A0A7C4I5Y4"/>
<organism evidence="3">
    <name type="scientific">Caldiarchaeum subterraneum</name>
    <dbReference type="NCBI Taxonomy" id="311458"/>
    <lineage>
        <taxon>Archaea</taxon>
        <taxon>Nitrososphaerota</taxon>
        <taxon>Candidatus Caldarchaeales</taxon>
        <taxon>Candidatus Caldarchaeaceae</taxon>
        <taxon>Candidatus Caldarchaeum</taxon>
    </lineage>
</organism>
<gene>
    <name evidence="3" type="ORF">ENT82_06490</name>
    <name evidence="2" type="ORF">ENU43_03990</name>
</gene>
<dbReference type="InterPro" id="IPR008912">
    <property type="entry name" value="Uncharacterised_CoxE"/>
</dbReference>
<sequence>MLEQPYLFLVTEVARRLRLEGVKCGTAETIDAYRAGEFVQMRTVQDLKNVLRLCMVKRLEDYEIFDKIFDELEKQKRPQEQPKNETQGDKAQAVKTVERGESSADKRKEMTVYYSPVEVFMKRELPTPTLAFMRESKRVMKRLRRRLALLPGRRYTRSAKGYVDFRETIRTSLRTHGEILRLLHMKRKVTRCKLVAIFDVSGSMDTYTEFLMQSMYALARQSVAVEVFVFSTRLLKVSSLLKYFGPKKAAELISREVNIWGSGTRIGNCLATFIDKYRGIVGKGTVVMIVSDGWDTGDPEVLDRAMRSMKELVGRVIWINPHADKPGFKPRTIGMETAMPYIDVLAGMNALKSLKGFKTYFGAGVQPMGRRPVSRRARPALP</sequence>
<dbReference type="InterPro" id="IPR011195">
    <property type="entry name" value="UCP010256"/>
</dbReference>
<evidence type="ECO:0000256" key="1">
    <source>
        <dbReference type="SAM" id="MobiDB-lite"/>
    </source>
</evidence>
<dbReference type="EMBL" id="DTCM01000051">
    <property type="protein sequence ID" value="HGL40807.1"/>
    <property type="molecule type" value="Genomic_DNA"/>
</dbReference>
<feature type="compositionally biased region" description="Basic and acidic residues" evidence="1">
    <location>
        <begin position="96"/>
        <end position="105"/>
    </location>
</feature>
<dbReference type="SUPFAM" id="SSF53300">
    <property type="entry name" value="vWA-like"/>
    <property type="match status" value="1"/>
</dbReference>
<dbReference type="Pfam" id="PF05762">
    <property type="entry name" value="VWA_CoxE"/>
    <property type="match status" value="1"/>
</dbReference>
<feature type="region of interest" description="Disordered" evidence="1">
    <location>
        <begin position="75"/>
        <end position="105"/>
    </location>
</feature>
<dbReference type="InterPro" id="IPR036465">
    <property type="entry name" value="vWFA_dom_sf"/>
</dbReference>
<dbReference type="CDD" id="cd00198">
    <property type="entry name" value="vWFA"/>
    <property type="match status" value="1"/>
</dbReference>
<accession>A0A7C4I5Y4</accession>
<dbReference type="PANTHER" id="PTHR39338:SF6">
    <property type="entry name" value="BLL5662 PROTEIN"/>
    <property type="match status" value="1"/>
</dbReference>
<proteinExistence type="predicted"/>
<reference evidence="3" key="1">
    <citation type="journal article" date="2020" name="mSystems">
        <title>Genome- and Community-Level Interaction Insights into Carbon Utilization and Element Cycling Functions of Hydrothermarchaeota in Hydrothermal Sediment.</title>
        <authorList>
            <person name="Zhou Z."/>
            <person name="Liu Y."/>
            <person name="Xu W."/>
            <person name="Pan J."/>
            <person name="Luo Z.H."/>
            <person name="Li M."/>
        </authorList>
    </citation>
    <scope>NUCLEOTIDE SEQUENCE [LARGE SCALE GENOMIC DNA]</scope>
    <source>
        <strain evidence="3">SpSt-613</strain>
        <strain evidence="2">SpSt-669</strain>
    </source>
</reference>
<dbReference type="Gene3D" id="3.40.50.410">
    <property type="entry name" value="von Willebrand factor, type A domain"/>
    <property type="match status" value="1"/>
</dbReference>
<name>A0A7C4I5Y4_CALS0</name>